<dbReference type="InterPro" id="IPR052895">
    <property type="entry name" value="HetReg/Transcr_Mod"/>
</dbReference>
<dbReference type="InterPro" id="IPR010730">
    <property type="entry name" value="HET"/>
</dbReference>
<keyword evidence="3" id="KW-1185">Reference proteome</keyword>
<organism evidence="2 3">
    <name type="scientific">Achaetomium macrosporum</name>
    <dbReference type="NCBI Taxonomy" id="79813"/>
    <lineage>
        <taxon>Eukaryota</taxon>
        <taxon>Fungi</taxon>
        <taxon>Dikarya</taxon>
        <taxon>Ascomycota</taxon>
        <taxon>Pezizomycotina</taxon>
        <taxon>Sordariomycetes</taxon>
        <taxon>Sordariomycetidae</taxon>
        <taxon>Sordariales</taxon>
        <taxon>Chaetomiaceae</taxon>
        <taxon>Achaetomium</taxon>
    </lineage>
</organism>
<dbReference type="Pfam" id="PF06985">
    <property type="entry name" value="HET"/>
    <property type="match status" value="1"/>
</dbReference>
<dbReference type="PANTHER" id="PTHR24148:SF64">
    <property type="entry name" value="HETEROKARYON INCOMPATIBILITY DOMAIN-CONTAINING PROTEIN"/>
    <property type="match status" value="1"/>
</dbReference>
<evidence type="ECO:0000313" key="2">
    <source>
        <dbReference type="EMBL" id="KAK4234443.1"/>
    </source>
</evidence>
<dbReference type="Proteomes" id="UP001303760">
    <property type="component" value="Unassembled WGS sequence"/>
</dbReference>
<reference evidence="2" key="2">
    <citation type="submission" date="2023-05" db="EMBL/GenBank/DDBJ databases">
        <authorList>
            <consortium name="Lawrence Berkeley National Laboratory"/>
            <person name="Steindorff A."/>
            <person name="Hensen N."/>
            <person name="Bonometti L."/>
            <person name="Westerberg I."/>
            <person name="Brannstrom I.O."/>
            <person name="Guillou S."/>
            <person name="Cros-Aarteil S."/>
            <person name="Calhoun S."/>
            <person name="Haridas S."/>
            <person name="Kuo A."/>
            <person name="Mondo S."/>
            <person name="Pangilinan J."/>
            <person name="Riley R."/>
            <person name="Labutti K."/>
            <person name="Andreopoulos B."/>
            <person name="Lipzen A."/>
            <person name="Chen C."/>
            <person name="Yanf M."/>
            <person name="Daum C."/>
            <person name="Ng V."/>
            <person name="Clum A."/>
            <person name="Ohm R."/>
            <person name="Martin F."/>
            <person name="Silar P."/>
            <person name="Natvig D."/>
            <person name="Lalanne C."/>
            <person name="Gautier V."/>
            <person name="Ament-Velasquez S.L."/>
            <person name="Kruys A."/>
            <person name="Hutchinson M.I."/>
            <person name="Powell A.J."/>
            <person name="Barry K."/>
            <person name="Miller A.N."/>
            <person name="Grigoriev I.V."/>
            <person name="Debuchy R."/>
            <person name="Gladieux P."/>
            <person name="Thoren M.H."/>
            <person name="Johannesson H."/>
        </authorList>
    </citation>
    <scope>NUCLEOTIDE SEQUENCE</scope>
    <source>
        <strain evidence="2">CBS 532.94</strain>
    </source>
</reference>
<evidence type="ECO:0000259" key="1">
    <source>
        <dbReference type="Pfam" id="PF06985"/>
    </source>
</evidence>
<evidence type="ECO:0000313" key="3">
    <source>
        <dbReference type="Proteomes" id="UP001303760"/>
    </source>
</evidence>
<comment type="caution">
    <text evidence="2">The sequence shown here is derived from an EMBL/GenBank/DDBJ whole genome shotgun (WGS) entry which is preliminary data.</text>
</comment>
<dbReference type="AlphaFoldDB" id="A0AAN7C4Q3"/>
<proteinExistence type="predicted"/>
<protein>
    <submittedName>
        <fullName evidence="2">Heterokaryon incompatibility protein-domain-containing protein</fullName>
    </submittedName>
</protein>
<gene>
    <name evidence="2" type="ORF">C8A03DRAFT_37790</name>
</gene>
<sequence length="770" mass="86263">MEPFNEPYQYQPLPTPTSIRVLSILNREERLHVSLRTVDLADEPFFYALSYTWGNPHANGVDFTEHFNAVSEEYSGSQKTPILCDEQILEVQQNLLDVLGELQQLLNSRRANSSESQPPLIPTDRDLHIWIDAICINQHDIDERASQVRIMDKIYKTAAHTIIWLGRADQYTQAAADTIARVAAYPRDAFAASGVRPFRRQDPEVYAKSSLPYTSWMDWCSLAALLKRQWFSRVWIIQETILSRSIVLLCGKHVISWADLVSAARNIEARCALLGWSPSIMFLQVHEIAVPLEHNVLRLADWRDYYHGNGTNPNNPEAWRFTLENLVYDTWIFTSTVPHDKLYGILGLVDPSVRAAWPIDYQSSAEQVFALATKRIIAQSNSLKILSCVQDASVRSPKLAPYPSWTPDYSLPYFNMMCNAGCFSAAGSLPFTPPSPVSVSNTNTNPNGNWSWSRLHLQAQPLDRITALAAPRTASVVNSAMLLDPSWLDLALRLHTPYPFTAPPQRRTEVLWRTLCADQDESDATSISPAPARFGRLFKELLCAMVVVRAELEQEEIEASRGEVGGTVAEECAGSFGEAMKWAREAWSNVLGWDRVSSVEELREKARGMFAGPECGWLVYTLVKLQALAVTEEGGGADTPSWEELERFWEAPSYVMRVKDGAERKLVLPKDAGFANSFRRRYGKRRLFYTEKGYLGLGPASAAVGDVVCILPGAAGPFVLRENPEFGEGYQEDRGGAKKLRLIGESYVHGIMHGEAVEAEGFALEEIELV</sequence>
<dbReference type="EMBL" id="MU860369">
    <property type="protein sequence ID" value="KAK4234443.1"/>
    <property type="molecule type" value="Genomic_DNA"/>
</dbReference>
<dbReference type="PANTHER" id="PTHR24148">
    <property type="entry name" value="ANKYRIN REPEAT DOMAIN-CONTAINING PROTEIN 39 HOMOLOG-RELATED"/>
    <property type="match status" value="1"/>
</dbReference>
<feature type="domain" description="Heterokaryon incompatibility" evidence="1">
    <location>
        <begin position="46"/>
        <end position="239"/>
    </location>
</feature>
<dbReference type="Pfam" id="PF26639">
    <property type="entry name" value="Het-6_barrel"/>
    <property type="match status" value="1"/>
</dbReference>
<accession>A0AAN7C4Q3</accession>
<name>A0AAN7C4Q3_9PEZI</name>
<reference evidence="2" key="1">
    <citation type="journal article" date="2023" name="Mol. Phylogenet. Evol.">
        <title>Genome-scale phylogeny and comparative genomics of the fungal order Sordariales.</title>
        <authorList>
            <person name="Hensen N."/>
            <person name="Bonometti L."/>
            <person name="Westerberg I."/>
            <person name="Brannstrom I.O."/>
            <person name="Guillou S."/>
            <person name="Cros-Aarteil S."/>
            <person name="Calhoun S."/>
            <person name="Haridas S."/>
            <person name="Kuo A."/>
            <person name="Mondo S."/>
            <person name="Pangilinan J."/>
            <person name="Riley R."/>
            <person name="LaButti K."/>
            <person name="Andreopoulos B."/>
            <person name="Lipzen A."/>
            <person name="Chen C."/>
            <person name="Yan M."/>
            <person name="Daum C."/>
            <person name="Ng V."/>
            <person name="Clum A."/>
            <person name="Steindorff A."/>
            <person name="Ohm R.A."/>
            <person name="Martin F."/>
            <person name="Silar P."/>
            <person name="Natvig D.O."/>
            <person name="Lalanne C."/>
            <person name="Gautier V."/>
            <person name="Ament-Velasquez S.L."/>
            <person name="Kruys A."/>
            <person name="Hutchinson M.I."/>
            <person name="Powell A.J."/>
            <person name="Barry K."/>
            <person name="Miller A.N."/>
            <person name="Grigoriev I.V."/>
            <person name="Debuchy R."/>
            <person name="Gladieux P."/>
            <person name="Hiltunen Thoren M."/>
            <person name="Johannesson H."/>
        </authorList>
    </citation>
    <scope>NUCLEOTIDE SEQUENCE</scope>
    <source>
        <strain evidence="2">CBS 532.94</strain>
    </source>
</reference>